<keyword evidence="3" id="KW-1185">Reference proteome</keyword>
<dbReference type="EMBL" id="KN846960">
    <property type="protein sequence ID" value="KIW66131.1"/>
    <property type="molecule type" value="Genomic_DNA"/>
</dbReference>
<dbReference type="InterPro" id="IPR014347">
    <property type="entry name" value="Tautomerase/MIF_sf"/>
</dbReference>
<name>A0A0D2CLM0_9EURO</name>
<evidence type="ECO:0000313" key="2">
    <source>
        <dbReference type="EMBL" id="KIW66131.1"/>
    </source>
</evidence>
<dbReference type="Gene3D" id="3.30.429.10">
    <property type="entry name" value="Macrophage Migration Inhibitory Factor"/>
    <property type="match status" value="1"/>
</dbReference>
<dbReference type="InterPro" id="IPR028116">
    <property type="entry name" value="Cis-CaaD-like"/>
</dbReference>
<proteinExistence type="predicted"/>
<dbReference type="Proteomes" id="UP000054266">
    <property type="component" value="Unassembled WGS sequence"/>
</dbReference>
<dbReference type="AlphaFoldDB" id="A0A0D2CLM0"/>
<evidence type="ECO:0000259" key="1">
    <source>
        <dbReference type="Pfam" id="PF14832"/>
    </source>
</evidence>
<organism evidence="2 3">
    <name type="scientific">Phialophora macrospora</name>
    <dbReference type="NCBI Taxonomy" id="1851006"/>
    <lineage>
        <taxon>Eukaryota</taxon>
        <taxon>Fungi</taxon>
        <taxon>Dikarya</taxon>
        <taxon>Ascomycota</taxon>
        <taxon>Pezizomycotina</taxon>
        <taxon>Eurotiomycetes</taxon>
        <taxon>Chaetothyriomycetidae</taxon>
        <taxon>Chaetothyriales</taxon>
        <taxon>Herpotrichiellaceae</taxon>
        <taxon>Phialophora</taxon>
    </lineage>
</organism>
<dbReference type="HOGENOM" id="CLU_113367_0_0_1"/>
<accession>A0A0D2CLM0</accession>
<dbReference type="Pfam" id="PF14832">
    <property type="entry name" value="Tautomerase_3"/>
    <property type="match status" value="1"/>
</dbReference>
<reference evidence="2 3" key="1">
    <citation type="submission" date="2015-01" db="EMBL/GenBank/DDBJ databases">
        <title>The Genome Sequence of Capronia semiimmersa CBS27337.</title>
        <authorList>
            <consortium name="The Broad Institute Genomics Platform"/>
            <person name="Cuomo C."/>
            <person name="de Hoog S."/>
            <person name="Gorbushina A."/>
            <person name="Stielow B."/>
            <person name="Teixiera M."/>
            <person name="Abouelleil A."/>
            <person name="Chapman S.B."/>
            <person name="Priest M."/>
            <person name="Young S.K."/>
            <person name="Wortman J."/>
            <person name="Nusbaum C."/>
            <person name="Birren B."/>
        </authorList>
    </citation>
    <scope>NUCLEOTIDE SEQUENCE [LARGE SCALE GENOMIC DNA]</scope>
    <source>
        <strain evidence="2 3">CBS 27337</strain>
    </source>
</reference>
<feature type="domain" description="Tautomerase cis-CaaD-like" evidence="1">
    <location>
        <begin position="1"/>
        <end position="148"/>
    </location>
</feature>
<gene>
    <name evidence="2" type="ORF">PV04_08334</name>
</gene>
<sequence length="157" mass="18136">MPLWRIFSHPNTFSPTQRQGLAKAVTALYVSRGLPAFYVNVIFIDLPDANGANPSCFVGGEAQPNFVRIVVEQIARTMASSETEEGKERRRKWMDMINETVKPYVIDRPEIDWELHIYETPRDLWRIQGLDPPPSFSEAEKEWVDKNKPLPYEVEKS</sequence>
<protein>
    <recommendedName>
        <fullName evidence="1">Tautomerase cis-CaaD-like domain-containing protein</fullName>
    </recommendedName>
</protein>
<evidence type="ECO:0000313" key="3">
    <source>
        <dbReference type="Proteomes" id="UP000054266"/>
    </source>
</evidence>